<dbReference type="EMBL" id="CP007775">
    <property type="protein sequence ID" value="AJD02447.1"/>
    <property type="molecule type" value="Genomic_DNA"/>
</dbReference>
<dbReference type="InterPro" id="IPR013417">
    <property type="entry name" value="CHP02588"/>
</dbReference>
<evidence type="ECO:0000313" key="2">
    <source>
        <dbReference type="EMBL" id="AJD02447.1"/>
    </source>
</evidence>
<feature type="transmembrane region" description="Helical" evidence="1">
    <location>
        <begin position="20"/>
        <end position="42"/>
    </location>
</feature>
<evidence type="ECO:0008006" key="4">
    <source>
        <dbReference type="Google" id="ProtNLM"/>
    </source>
</evidence>
<feature type="transmembrane region" description="Helical" evidence="1">
    <location>
        <begin position="48"/>
        <end position="71"/>
    </location>
</feature>
<sequence>MNAQHIREQMIFYTTHLHLIDFLLMALVIFFFIITLFVALIIRNKPTFAFTVIFLGILCSASIAYLGYFLIDTKVRSRIASLDNAQFFVYDNSLSVDYSLTNISKKSFKYCKLKVEVFKKSDDNSTFKNLIHTIKPLRSKSTIIEKTINPNQTINFKTKFSDFKEGQNFDIKIYSKCF</sequence>
<dbReference type="Proteomes" id="UP000031130">
    <property type="component" value="Chromosome"/>
</dbReference>
<keyword evidence="1" id="KW-0812">Transmembrane</keyword>
<dbReference type="HOGENOM" id="CLU_1507937_0_0_7"/>
<organism evidence="2 3">
    <name type="scientific">Campylobacter lari NCTC 11845</name>
    <dbReference type="NCBI Taxonomy" id="1388749"/>
    <lineage>
        <taxon>Bacteria</taxon>
        <taxon>Pseudomonadati</taxon>
        <taxon>Campylobacterota</taxon>
        <taxon>Epsilonproteobacteria</taxon>
        <taxon>Campylobacterales</taxon>
        <taxon>Campylobacteraceae</taxon>
        <taxon>Campylobacter</taxon>
    </lineage>
</organism>
<evidence type="ECO:0000256" key="1">
    <source>
        <dbReference type="SAM" id="Phobius"/>
    </source>
</evidence>
<dbReference type="OrthoDB" id="5361736at2"/>
<dbReference type="Pfam" id="PF09624">
    <property type="entry name" value="DUF2393"/>
    <property type="match status" value="1"/>
</dbReference>
<protein>
    <recommendedName>
        <fullName evidence="4">DUF2393 domain protein</fullName>
    </recommendedName>
</protein>
<evidence type="ECO:0000313" key="3">
    <source>
        <dbReference type="Proteomes" id="UP000031130"/>
    </source>
</evidence>
<dbReference type="RefSeq" id="WP_039627109.1">
    <property type="nucleotide sequence ID" value="NZ_CP007775.1"/>
</dbReference>
<proteinExistence type="predicted"/>
<dbReference type="KEGG" id="cln:UPTC3659_1620"/>
<accession>A0A0A8HXB0</accession>
<keyword evidence="1" id="KW-1133">Transmembrane helix</keyword>
<gene>
    <name evidence="2" type="ORF">UPTC3659_1620</name>
</gene>
<name>A0A0A8HXB0_CAMLA</name>
<reference evidence="2 3" key="1">
    <citation type="journal article" date="2014" name="Genome Biol. Evol.">
        <title>Comparative Genomics of the Campylobacter lari Group.</title>
        <authorList>
            <person name="Miller W.G."/>
            <person name="Yee E."/>
            <person name="Chapman M.H."/>
            <person name="Smith T.P."/>
            <person name="Bono J.L."/>
            <person name="Huynh S."/>
            <person name="Parker C.T."/>
            <person name="Vandamme P."/>
            <person name="Luong K."/>
            <person name="Korlach J."/>
        </authorList>
    </citation>
    <scope>NUCLEOTIDE SEQUENCE [LARGE SCALE GENOMIC DNA]</scope>
    <source>
        <strain evidence="3">RM3659</strain>
    </source>
</reference>
<keyword evidence="1" id="KW-0472">Membrane</keyword>
<dbReference type="AlphaFoldDB" id="A0A0A8HXB0"/>